<organism evidence="4 5">
    <name type="scientific">Agrilus planipennis</name>
    <name type="common">Emerald ash borer</name>
    <name type="synonym">Agrilus marcopoli</name>
    <dbReference type="NCBI Taxonomy" id="224129"/>
    <lineage>
        <taxon>Eukaryota</taxon>
        <taxon>Metazoa</taxon>
        <taxon>Ecdysozoa</taxon>
        <taxon>Arthropoda</taxon>
        <taxon>Hexapoda</taxon>
        <taxon>Insecta</taxon>
        <taxon>Pterygota</taxon>
        <taxon>Neoptera</taxon>
        <taxon>Endopterygota</taxon>
        <taxon>Coleoptera</taxon>
        <taxon>Polyphaga</taxon>
        <taxon>Elateriformia</taxon>
        <taxon>Buprestoidea</taxon>
        <taxon>Buprestidae</taxon>
        <taxon>Agrilinae</taxon>
        <taxon>Agrilus</taxon>
    </lineage>
</organism>
<dbReference type="SMART" id="SM00339">
    <property type="entry name" value="FH"/>
    <property type="match status" value="1"/>
</dbReference>
<evidence type="ECO:0000256" key="1">
    <source>
        <dbReference type="ARBA" id="ARBA00023125"/>
    </source>
</evidence>
<evidence type="ECO:0000313" key="5">
    <source>
        <dbReference type="RefSeq" id="XP_018324954.1"/>
    </source>
</evidence>
<dbReference type="GO" id="GO:0030154">
    <property type="term" value="P:cell differentiation"/>
    <property type="evidence" value="ECO:0007669"/>
    <property type="project" value="TreeGrafter"/>
</dbReference>
<dbReference type="GeneID" id="108736866"/>
<dbReference type="Gene3D" id="1.10.10.10">
    <property type="entry name" value="Winged helix-like DNA-binding domain superfamily/Winged helix DNA-binding domain"/>
    <property type="match status" value="1"/>
</dbReference>
<gene>
    <name evidence="5" type="primary">LOC108736866</name>
</gene>
<feature type="domain" description="Fork-head" evidence="3">
    <location>
        <begin position="39"/>
        <end position="133"/>
    </location>
</feature>
<dbReference type="InterPro" id="IPR036390">
    <property type="entry name" value="WH_DNA-bd_sf"/>
</dbReference>
<dbReference type="InterPro" id="IPR036388">
    <property type="entry name" value="WH-like_DNA-bd_sf"/>
</dbReference>
<dbReference type="KEGG" id="apln:108736866"/>
<dbReference type="AlphaFoldDB" id="A0A1W4WM20"/>
<sequence length="134" mass="15772">MACLEESPKISCQCCDATLKSGEFNNSLFFDKGQQQLRKPPFTFVQLITQALITSPNHQLPLSEIYKFIADRYPYYRIANDKWKNNIRYTLSFKKECFIKVPRMPGGHGAYWRMHDYAERALVDHAFSTKYTRF</sequence>
<accession>A0A1W4WM20</accession>
<dbReference type="CDD" id="cd00059">
    <property type="entry name" value="FH_FOX"/>
    <property type="match status" value="1"/>
</dbReference>
<dbReference type="PANTHER" id="PTHR11829">
    <property type="entry name" value="FORKHEAD BOX PROTEIN"/>
    <property type="match status" value="1"/>
</dbReference>
<keyword evidence="4" id="KW-1185">Reference proteome</keyword>
<dbReference type="SUPFAM" id="SSF46785">
    <property type="entry name" value="Winged helix' DNA-binding domain"/>
    <property type="match status" value="1"/>
</dbReference>
<protein>
    <submittedName>
        <fullName evidence="5">Fork head domain-containing protein FD4-like</fullName>
    </submittedName>
</protein>
<proteinExistence type="predicted"/>
<dbReference type="Pfam" id="PF00250">
    <property type="entry name" value="Forkhead"/>
    <property type="match status" value="1"/>
</dbReference>
<dbReference type="PANTHER" id="PTHR11829:SF343">
    <property type="entry name" value="FORK-HEAD DOMAIN-CONTAINING PROTEIN"/>
    <property type="match status" value="1"/>
</dbReference>
<keyword evidence="2" id="KW-0539">Nucleus</keyword>
<dbReference type="RefSeq" id="XP_018324954.1">
    <property type="nucleotide sequence ID" value="XM_018469452.1"/>
</dbReference>
<name>A0A1W4WM20_AGRPL</name>
<keyword evidence="1 2" id="KW-0238">DNA-binding</keyword>
<dbReference type="PRINTS" id="PR00053">
    <property type="entry name" value="FORKHEAD"/>
</dbReference>
<dbReference type="GO" id="GO:0009653">
    <property type="term" value="P:anatomical structure morphogenesis"/>
    <property type="evidence" value="ECO:0007669"/>
    <property type="project" value="TreeGrafter"/>
</dbReference>
<dbReference type="InParanoid" id="A0A1W4WM20"/>
<dbReference type="STRING" id="224129.A0A1W4WM20"/>
<dbReference type="OrthoDB" id="5954824at2759"/>
<dbReference type="Proteomes" id="UP000192223">
    <property type="component" value="Unplaced"/>
</dbReference>
<evidence type="ECO:0000313" key="4">
    <source>
        <dbReference type="Proteomes" id="UP000192223"/>
    </source>
</evidence>
<dbReference type="GO" id="GO:0005634">
    <property type="term" value="C:nucleus"/>
    <property type="evidence" value="ECO:0007669"/>
    <property type="project" value="UniProtKB-SubCell"/>
</dbReference>
<reference evidence="5" key="1">
    <citation type="submission" date="2025-08" db="UniProtKB">
        <authorList>
            <consortium name="RefSeq"/>
        </authorList>
    </citation>
    <scope>IDENTIFICATION</scope>
    <source>
        <tissue evidence="5">Entire body</tissue>
    </source>
</reference>
<dbReference type="InterPro" id="IPR050211">
    <property type="entry name" value="FOX_domain-containing"/>
</dbReference>
<dbReference type="GO" id="GO:0000981">
    <property type="term" value="F:DNA-binding transcription factor activity, RNA polymerase II-specific"/>
    <property type="evidence" value="ECO:0007669"/>
    <property type="project" value="TreeGrafter"/>
</dbReference>
<feature type="DNA-binding region" description="Fork-head" evidence="2">
    <location>
        <begin position="39"/>
        <end position="133"/>
    </location>
</feature>
<dbReference type="InterPro" id="IPR001766">
    <property type="entry name" value="Fork_head_dom"/>
</dbReference>
<comment type="subcellular location">
    <subcellularLocation>
        <location evidence="2">Nucleus</location>
    </subcellularLocation>
</comment>
<evidence type="ECO:0000256" key="2">
    <source>
        <dbReference type="PROSITE-ProRule" id="PRU00089"/>
    </source>
</evidence>
<evidence type="ECO:0000259" key="3">
    <source>
        <dbReference type="PROSITE" id="PS50039"/>
    </source>
</evidence>
<dbReference type="PROSITE" id="PS50039">
    <property type="entry name" value="FORK_HEAD_3"/>
    <property type="match status" value="1"/>
</dbReference>
<dbReference type="GO" id="GO:0000978">
    <property type="term" value="F:RNA polymerase II cis-regulatory region sequence-specific DNA binding"/>
    <property type="evidence" value="ECO:0007669"/>
    <property type="project" value="TreeGrafter"/>
</dbReference>